<keyword evidence="6" id="KW-0949">S-adenosyl-L-methionine</keyword>
<dbReference type="GO" id="GO:0032259">
    <property type="term" value="P:methylation"/>
    <property type="evidence" value="ECO:0007669"/>
    <property type="project" value="UniProtKB-KW"/>
</dbReference>
<dbReference type="InterPro" id="IPR003616">
    <property type="entry name" value="Post-SET_dom"/>
</dbReference>
<dbReference type="PROSITE" id="PS50868">
    <property type="entry name" value="POST_SET"/>
    <property type="match status" value="1"/>
</dbReference>
<comment type="subcellular location">
    <subcellularLocation>
        <location evidence="2">Chromosome</location>
    </subcellularLocation>
    <subcellularLocation>
        <location evidence="1">Nucleus</location>
    </subcellularLocation>
</comment>
<dbReference type="AlphaFoldDB" id="A0A6A5QJ94"/>
<dbReference type="InterPro" id="IPR001214">
    <property type="entry name" value="SET_dom"/>
</dbReference>
<dbReference type="OrthoDB" id="308383at2759"/>
<dbReference type="PROSITE" id="PS50280">
    <property type="entry name" value="SET"/>
    <property type="match status" value="1"/>
</dbReference>
<evidence type="ECO:0000256" key="2">
    <source>
        <dbReference type="ARBA" id="ARBA00004286"/>
    </source>
</evidence>
<feature type="domain" description="SET" evidence="9">
    <location>
        <begin position="136"/>
        <end position="276"/>
    </location>
</feature>
<evidence type="ECO:0000259" key="10">
    <source>
        <dbReference type="PROSITE" id="PS50868"/>
    </source>
</evidence>
<dbReference type="GO" id="GO:0005694">
    <property type="term" value="C:chromosome"/>
    <property type="evidence" value="ECO:0007669"/>
    <property type="project" value="UniProtKB-SubCell"/>
</dbReference>
<dbReference type="GO" id="GO:0005634">
    <property type="term" value="C:nucleus"/>
    <property type="evidence" value="ECO:0007669"/>
    <property type="project" value="UniProtKB-SubCell"/>
</dbReference>
<gene>
    <name evidence="11" type="ORF">BDU57DRAFT_427624</name>
</gene>
<keyword evidence="7" id="KW-0539">Nucleus</keyword>
<keyword evidence="12" id="KW-1185">Reference proteome</keyword>
<reference evidence="11" key="1">
    <citation type="journal article" date="2020" name="Stud. Mycol.">
        <title>101 Dothideomycetes genomes: a test case for predicting lifestyles and emergence of pathogens.</title>
        <authorList>
            <person name="Haridas S."/>
            <person name="Albert R."/>
            <person name="Binder M."/>
            <person name="Bloem J."/>
            <person name="Labutti K."/>
            <person name="Salamov A."/>
            <person name="Andreopoulos B."/>
            <person name="Baker S."/>
            <person name="Barry K."/>
            <person name="Bills G."/>
            <person name="Bluhm B."/>
            <person name="Cannon C."/>
            <person name="Castanera R."/>
            <person name="Culley D."/>
            <person name="Daum C."/>
            <person name="Ezra D."/>
            <person name="Gonzalez J."/>
            <person name="Henrissat B."/>
            <person name="Kuo A."/>
            <person name="Liang C."/>
            <person name="Lipzen A."/>
            <person name="Lutzoni F."/>
            <person name="Magnuson J."/>
            <person name="Mondo S."/>
            <person name="Nolan M."/>
            <person name="Ohm R."/>
            <person name="Pangilinan J."/>
            <person name="Park H.-J."/>
            <person name="Ramirez L."/>
            <person name="Alfaro M."/>
            <person name="Sun H."/>
            <person name="Tritt A."/>
            <person name="Yoshinaga Y."/>
            <person name="Zwiers L.-H."/>
            <person name="Turgeon B."/>
            <person name="Goodwin S."/>
            <person name="Spatafora J."/>
            <person name="Crous P."/>
            <person name="Grigoriev I."/>
        </authorList>
    </citation>
    <scope>NUCLEOTIDE SEQUENCE</scope>
    <source>
        <strain evidence="11">HMLAC05119</strain>
    </source>
</reference>
<evidence type="ECO:0000256" key="1">
    <source>
        <dbReference type="ARBA" id="ARBA00004123"/>
    </source>
</evidence>
<protein>
    <recommendedName>
        <fullName evidence="13">SET domain-containing protein</fullName>
    </recommendedName>
</protein>
<sequence>HRTRQVSSKPSGGSKSSKRTTEKLSKSLNSTDQYFWYTSLDKVRRLVTCSGNLNETPLCINEYMLDPTKFARRAFSQPLPSDVVWPPRKACDVLRALVSKSDICVGGTAFSVAKCRKLRCQHTFKDWRATMASWQDYFELRETTGRGIGVYTKKAFRRGDILGYYAGEVMPDCLNHDNNDYLMDVPLDFEFASRRSSSSSWQSGSENQASSSTADLAADAAIIIDGRLKGNWTRFINHSCDSHACFKSCRVGDMRIMAVCAVKAIPAGVELTVDYGKGYYGPQTKKICKCGAKNCVTKLR</sequence>
<evidence type="ECO:0000256" key="3">
    <source>
        <dbReference type="ARBA" id="ARBA00022454"/>
    </source>
</evidence>
<keyword evidence="3" id="KW-0158">Chromosome</keyword>
<feature type="non-terminal residue" evidence="11">
    <location>
        <position position="300"/>
    </location>
</feature>
<dbReference type="SMART" id="SM00317">
    <property type="entry name" value="SET"/>
    <property type="match status" value="1"/>
</dbReference>
<evidence type="ECO:0000259" key="9">
    <source>
        <dbReference type="PROSITE" id="PS50280"/>
    </source>
</evidence>
<keyword evidence="5" id="KW-0808">Transferase</keyword>
<dbReference type="EMBL" id="ML979136">
    <property type="protein sequence ID" value="KAF1915685.1"/>
    <property type="molecule type" value="Genomic_DNA"/>
</dbReference>
<dbReference type="Pfam" id="PF00856">
    <property type="entry name" value="SET"/>
    <property type="match status" value="1"/>
</dbReference>
<dbReference type="SUPFAM" id="SSF82199">
    <property type="entry name" value="SET domain"/>
    <property type="match status" value="1"/>
</dbReference>
<dbReference type="InterPro" id="IPR046341">
    <property type="entry name" value="SET_dom_sf"/>
</dbReference>
<evidence type="ECO:0000256" key="7">
    <source>
        <dbReference type="ARBA" id="ARBA00023242"/>
    </source>
</evidence>
<feature type="region of interest" description="Disordered" evidence="8">
    <location>
        <begin position="1"/>
        <end position="25"/>
    </location>
</feature>
<feature type="non-terminal residue" evidence="11">
    <location>
        <position position="1"/>
    </location>
</feature>
<dbReference type="Gene3D" id="2.170.270.10">
    <property type="entry name" value="SET domain"/>
    <property type="match status" value="1"/>
</dbReference>
<dbReference type="Proteomes" id="UP000800096">
    <property type="component" value="Unassembled WGS sequence"/>
</dbReference>
<evidence type="ECO:0000256" key="5">
    <source>
        <dbReference type="ARBA" id="ARBA00022679"/>
    </source>
</evidence>
<evidence type="ECO:0000313" key="11">
    <source>
        <dbReference type="EMBL" id="KAF1915685.1"/>
    </source>
</evidence>
<dbReference type="GO" id="GO:0008168">
    <property type="term" value="F:methyltransferase activity"/>
    <property type="evidence" value="ECO:0007669"/>
    <property type="project" value="UniProtKB-KW"/>
</dbReference>
<feature type="domain" description="Post-SET" evidence="10">
    <location>
        <begin position="284"/>
        <end position="300"/>
    </location>
</feature>
<proteinExistence type="predicted"/>
<evidence type="ECO:0000256" key="8">
    <source>
        <dbReference type="SAM" id="MobiDB-lite"/>
    </source>
</evidence>
<evidence type="ECO:0000256" key="4">
    <source>
        <dbReference type="ARBA" id="ARBA00022603"/>
    </source>
</evidence>
<organism evidence="11 12">
    <name type="scientific">Ampelomyces quisqualis</name>
    <name type="common">Powdery mildew agent</name>
    <dbReference type="NCBI Taxonomy" id="50730"/>
    <lineage>
        <taxon>Eukaryota</taxon>
        <taxon>Fungi</taxon>
        <taxon>Dikarya</taxon>
        <taxon>Ascomycota</taxon>
        <taxon>Pezizomycotina</taxon>
        <taxon>Dothideomycetes</taxon>
        <taxon>Pleosporomycetidae</taxon>
        <taxon>Pleosporales</taxon>
        <taxon>Pleosporineae</taxon>
        <taxon>Phaeosphaeriaceae</taxon>
        <taxon>Ampelomyces</taxon>
    </lineage>
</organism>
<dbReference type="PANTHER" id="PTHR22884">
    <property type="entry name" value="SET DOMAIN PROTEINS"/>
    <property type="match status" value="1"/>
</dbReference>
<accession>A0A6A5QJ94</accession>
<evidence type="ECO:0000313" key="12">
    <source>
        <dbReference type="Proteomes" id="UP000800096"/>
    </source>
</evidence>
<dbReference type="InterPro" id="IPR050777">
    <property type="entry name" value="SET2_Histone-Lys_MeTrsfase"/>
</dbReference>
<keyword evidence="4" id="KW-0489">Methyltransferase</keyword>
<evidence type="ECO:0000256" key="6">
    <source>
        <dbReference type="ARBA" id="ARBA00022691"/>
    </source>
</evidence>
<evidence type="ECO:0008006" key="13">
    <source>
        <dbReference type="Google" id="ProtNLM"/>
    </source>
</evidence>
<name>A0A6A5QJ94_AMPQU</name>